<evidence type="ECO:0000313" key="8">
    <source>
        <dbReference type="EMBL" id="KAK9121805.1"/>
    </source>
</evidence>
<keyword evidence="9" id="KW-1185">Reference proteome</keyword>
<name>A0AAP0IUU8_9MAGN</name>
<feature type="domain" description="Alcohol dehydrogenase-like N-terminal" evidence="7">
    <location>
        <begin position="18"/>
        <end position="101"/>
    </location>
</feature>
<dbReference type="InterPro" id="IPR002328">
    <property type="entry name" value="ADH_Zn_CS"/>
</dbReference>
<dbReference type="InterPro" id="IPR036291">
    <property type="entry name" value="NAD(P)-bd_dom_sf"/>
</dbReference>
<proteinExistence type="inferred from homology"/>
<protein>
    <recommendedName>
        <fullName evidence="10">Mannitol dehydrogenase</fullName>
    </recommendedName>
</protein>
<evidence type="ECO:0000256" key="3">
    <source>
        <dbReference type="ARBA" id="ARBA00022833"/>
    </source>
</evidence>
<evidence type="ECO:0000256" key="4">
    <source>
        <dbReference type="ARBA" id="ARBA00023002"/>
    </source>
</evidence>
<evidence type="ECO:0000259" key="6">
    <source>
        <dbReference type="Pfam" id="PF00107"/>
    </source>
</evidence>
<dbReference type="PANTHER" id="PTHR42683">
    <property type="entry name" value="ALDEHYDE REDUCTASE"/>
    <property type="match status" value="1"/>
</dbReference>
<dbReference type="Pfam" id="PF08240">
    <property type="entry name" value="ADH_N"/>
    <property type="match status" value="1"/>
</dbReference>
<dbReference type="PROSITE" id="PS00059">
    <property type="entry name" value="ADH_ZINC"/>
    <property type="match status" value="1"/>
</dbReference>
<keyword evidence="3 5" id="KW-0862">Zinc</keyword>
<keyword evidence="4" id="KW-0560">Oxidoreductase</keyword>
<dbReference type="AlphaFoldDB" id="A0AAP0IUU8"/>
<evidence type="ECO:0000256" key="1">
    <source>
        <dbReference type="ARBA" id="ARBA00001947"/>
    </source>
</evidence>
<dbReference type="CDD" id="cd05283">
    <property type="entry name" value="CAD1"/>
    <property type="match status" value="1"/>
</dbReference>
<comment type="similarity">
    <text evidence="5">Belongs to the zinc-containing alcohol dehydrogenase family.</text>
</comment>
<dbReference type="GO" id="GO:0008270">
    <property type="term" value="F:zinc ion binding"/>
    <property type="evidence" value="ECO:0007669"/>
    <property type="project" value="InterPro"/>
</dbReference>
<dbReference type="Proteomes" id="UP001420932">
    <property type="component" value="Unassembled WGS sequence"/>
</dbReference>
<evidence type="ECO:0008006" key="10">
    <source>
        <dbReference type="Google" id="ProtNLM"/>
    </source>
</evidence>
<evidence type="ECO:0000256" key="2">
    <source>
        <dbReference type="ARBA" id="ARBA00022723"/>
    </source>
</evidence>
<evidence type="ECO:0000256" key="5">
    <source>
        <dbReference type="RuleBase" id="RU361277"/>
    </source>
</evidence>
<dbReference type="SUPFAM" id="SSF51735">
    <property type="entry name" value="NAD(P)-binding Rossmann-fold domains"/>
    <property type="match status" value="1"/>
</dbReference>
<dbReference type="InterPro" id="IPR013154">
    <property type="entry name" value="ADH-like_N"/>
</dbReference>
<dbReference type="Gene3D" id="3.90.180.10">
    <property type="entry name" value="Medium-chain alcohol dehydrogenases, catalytic domain"/>
    <property type="match status" value="1"/>
</dbReference>
<accession>A0AAP0IUU8</accession>
<dbReference type="InterPro" id="IPR013149">
    <property type="entry name" value="ADH-like_C"/>
</dbReference>
<comment type="caution">
    <text evidence="8">The sequence shown here is derived from an EMBL/GenBank/DDBJ whole genome shotgun (WGS) entry which is preliminary data.</text>
</comment>
<dbReference type="InterPro" id="IPR047109">
    <property type="entry name" value="CAD-like"/>
</dbReference>
<keyword evidence="2 5" id="KW-0479">Metal-binding</keyword>
<reference evidence="8 9" key="1">
    <citation type="submission" date="2024-01" db="EMBL/GenBank/DDBJ databases">
        <title>Genome assemblies of Stephania.</title>
        <authorList>
            <person name="Yang L."/>
        </authorList>
    </citation>
    <scope>NUCLEOTIDE SEQUENCE [LARGE SCALE GENOMIC DNA]</scope>
    <source>
        <strain evidence="8">YNDBR</strain>
        <tissue evidence="8">Leaf</tissue>
    </source>
</reference>
<dbReference type="SUPFAM" id="SSF50129">
    <property type="entry name" value="GroES-like"/>
    <property type="match status" value="1"/>
</dbReference>
<dbReference type="InterPro" id="IPR011032">
    <property type="entry name" value="GroES-like_sf"/>
</dbReference>
<organism evidence="8 9">
    <name type="scientific">Stephania yunnanensis</name>
    <dbReference type="NCBI Taxonomy" id="152371"/>
    <lineage>
        <taxon>Eukaryota</taxon>
        <taxon>Viridiplantae</taxon>
        <taxon>Streptophyta</taxon>
        <taxon>Embryophyta</taxon>
        <taxon>Tracheophyta</taxon>
        <taxon>Spermatophyta</taxon>
        <taxon>Magnoliopsida</taxon>
        <taxon>Ranunculales</taxon>
        <taxon>Menispermaceae</taxon>
        <taxon>Menispermoideae</taxon>
        <taxon>Cissampelideae</taxon>
        <taxon>Stephania</taxon>
    </lineage>
</organism>
<dbReference type="EMBL" id="JBBNAF010000008">
    <property type="protein sequence ID" value="KAK9121805.1"/>
    <property type="molecule type" value="Genomic_DNA"/>
</dbReference>
<gene>
    <name evidence="8" type="ORF">Syun_019422</name>
</gene>
<dbReference type="FunFam" id="3.40.50.720:FF:000022">
    <property type="entry name" value="Cinnamyl alcohol dehydrogenase"/>
    <property type="match status" value="1"/>
</dbReference>
<evidence type="ECO:0000259" key="7">
    <source>
        <dbReference type="Pfam" id="PF08240"/>
    </source>
</evidence>
<dbReference type="FunFam" id="3.90.180.10:FF:000100">
    <property type="entry name" value="Putative cinnamyl alcohol dehydrogenase 6"/>
    <property type="match status" value="1"/>
</dbReference>
<evidence type="ECO:0000313" key="9">
    <source>
        <dbReference type="Proteomes" id="UP001420932"/>
    </source>
</evidence>
<comment type="cofactor">
    <cofactor evidence="1 5">
        <name>Zn(2+)</name>
        <dbReference type="ChEBI" id="CHEBI:29105"/>
    </cofactor>
</comment>
<dbReference type="GO" id="GO:0016616">
    <property type="term" value="F:oxidoreductase activity, acting on the CH-OH group of donors, NAD or NADP as acceptor"/>
    <property type="evidence" value="ECO:0007669"/>
    <property type="project" value="InterPro"/>
</dbReference>
<sequence>MVIRGALIGVSANIRLEGHEIAGVVIQVGHQVKKFKEGDKAGLGCIVSSCQTCSSCNKGLENYCPELINTYTIFSTAKTITYGGFSDIIVVDERFVVRFPDNLPLSGGAPLLCAGITVYSPLKLFGLGEIGKHVGVVGLGGVGHVAVKFAKAFGAKVTVISTSKSKEREAIEKLGADLFVLSHDTEQMQTMSGTMDGIIDTVSPAHSILPLINLLSPHGKLVMLGASGIKPIDLPLLHLILGGKSIAGSLSGGLKETQDMIDFAAEHNITADVEVIPMDYVNVAMDRLAKGDIRYRFVIDVGNSLCT</sequence>
<dbReference type="Gene3D" id="3.40.50.720">
    <property type="entry name" value="NAD(P)-binding Rossmann-like Domain"/>
    <property type="match status" value="1"/>
</dbReference>
<dbReference type="Pfam" id="PF00107">
    <property type="entry name" value="ADH_zinc_N"/>
    <property type="match status" value="1"/>
</dbReference>
<feature type="domain" description="Alcohol dehydrogenase-like C-terminal" evidence="6">
    <location>
        <begin position="141"/>
        <end position="265"/>
    </location>
</feature>